<feature type="binding site" evidence="17">
    <location>
        <position position="164"/>
    </location>
    <ligand>
        <name>substrate</name>
    </ligand>
</feature>
<comment type="catalytic activity">
    <reaction evidence="1 21">
        <text>2 a phenolic donor + H2O2 = 2 a phenolic radical donor + 2 H2O</text>
        <dbReference type="Rhea" id="RHEA:56136"/>
        <dbReference type="ChEBI" id="CHEBI:15377"/>
        <dbReference type="ChEBI" id="CHEBI:16240"/>
        <dbReference type="ChEBI" id="CHEBI:139520"/>
        <dbReference type="ChEBI" id="CHEBI:139521"/>
        <dbReference type="EC" id="1.11.1.7"/>
    </reaction>
</comment>
<evidence type="ECO:0000256" key="8">
    <source>
        <dbReference type="ARBA" id="ARBA00022723"/>
    </source>
</evidence>
<dbReference type="FunFam" id="1.10.520.10:FF:000001">
    <property type="entry name" value="Peroxidase"/>
    <property type="match status" value="1"/>
</dbReference>
<keyword evidence="6 21" id="KW-0575">Peroxidase</keyword>
<evidence type="ECO:0000256" key="19">
    <source>
        <dbReference type="PIRSR" id="PIRSR600823-4"/>
    </source>
</evidence>
<keyword evidence="11 21" id="KW-0560">Oxidoreductase</keyword>
<feature type="binding site" evidence="18">
    <location>
        <position position="90"/>
    </location>
    <ligand>
        <name>Ca(2+)</name>
        <dbReference type="ChEBI" id="CHEBI:29108"/>
        <label>1</label>
    </ligand>
</feature>
<evidence type="ECO:0000256" key="16">
    <source>
        <dbReference type="PIRSR" id="PIRSR600823-1"/>
    </source>
</evidence>
<dbReference type="OrthoDB" id="2113341at2759"/>
<dbReference type="InterPro" id="IPR010255">
    <property type="entry name" value="Haem_peroxidase_sf"/>
</dbReference>
<evidence type="ECO:0000256" key="1">
    <source>
        <dbReference type="ARBA" id="ARBA00000189"/>
    </source>
</evidence>
<comment type="cofactor">
    <cofactor evidence="18 21">
        <name>Ca(2+)</name>
        <dbReference type="ChEBI" id="CHEBI:29108"/>
    </cofactor>
    <text evidence="18 21">Binds 2 calcium ions per subunit.</text>
</comment>
<evidence type="ECO:0000256" key="6">
    <source>
        <dbReference type="ARBA" id="ARBA00022559"/>
    </source>
</evidence>
<evidence type="ECO:0000256" key="5">
    <source>
        <dbReference type="ARBA" id="ARBA00022525"/>
    </source>
</evidence>
<comment type="subcellular location">
    <subcellularLocation>
        <location evidence="21">Secreted</location>
    </subcellularLocation>
</comment>
<dbReference type="PROSITE" id="PS00436">
    <property type="entry name" value="PEROXIDASE_2"/>
    <property type="match status" value="1"/>
</dbReference>
<comment type="caution">
    <text evidence="23">The sequence shown here is derived from an EMBL/GenBank/DDBJ whole genome shotgun (WGS) entry which is preliminary data.</text>
</comment>
<organism evidence="23 24">
    <name type="scientific">Genlisea aurea</name>
    <dbReference type="NCBI Taxonomy" id="192259"/>
    <lineage>
        <taxon>Eukaryota</taxon>
        <taxon>Viridiplantae</taxon>
        <taxon>Streptophyta</taxon>
        <taxon>Embryophyta</taxon>
        <taxon>Tracheophyta</taxon>
        <taxon>Spermatophyta</taxon>
        <taxon>Magnoliopsida</taxon>
        <taxon>eudicotyledons</taxon>
        <taxon>Gunneridae</taxon>
        <taxon>Pentapetalae</taxon>
        <taxon>asterids</taxon>
        <taxon>lamiids</taxon>
        <taxon>Lamiales</taxon>
        <taxon>Lentibulariaceae</taxon>
        <taxon>Genlisea</taxon>
    </lineage>
</organism>
<dbReference type="FunFam" id="1.10.420.10:FF:000008">
    <property type="entry name" value="Peroxidase"/>
    <property type="match status" value="1"/>
</dbReference>
<dbReference type="EMBL" id="AUSU01000253">
    <property type="protein sequence ID" value="EPS73906.1"/>
    <property type="molecule type" value="Genomic_DNA"/>
</dbReference>
<evidence type="ECO:0000256" key="15">
    <source>
        <dbReference type="ARBA" id="ARBA00023324"/>
    </source>
</evidence>
<dbReference type="InterPro" id="IPR002016">
    <property type="entry name" value="Haem_peroxidase"/>
</dbReference>
<evidence type="ECO:0000256" key="10">
    <source>
        <dbReference type="ARBA" id="ARBA00022837"/>
    </source>
</evidence>
<sequence>MQKKIIFLGLSLSLLSVRLHVYGQQNGLSVNYYQQSCPNVLQIVCQQMQQILNEDITLAASLLRLHFHDCFVRGCDASVLLNSTPGNAAEKAAIPNLTLRGFQQIDQIKAAVEAECPGVVSCADIVALAAQYSVGQVGGPIYQVPLGRRDGVVSLAIEALENIPAPFFNFTQLSNNFALKNLTDTDLVVLSGAHTIGVAHCPAFSNRLYNFSSTNNVDPTLNAQYASQLQADCPPGDTTTEVPMDYITPQTFDVNYYLLVSQNRGLFQSDAALLTQSFTDAYVDSHTLFPSNIIFFANFETSILKMGQISPLTGTQGQIRKICSAVNP</sequence>
<dbReference type="EC" id="1.11.1.7" evidence="4 21"/>
<protein>
    <recommendedName>
        <fullName evidence="4 21">Peroxidase</fullName>
        <ecNumber evidence="4 21">1.11.1.7</ecNumber>
    </recommendedName>
</protein>
<feature type="signal peptide" evidence="21">
    <location>
        <begin position="1"/>
        <end position="23"/>
    </location>
</feature>
<evidence type="ECO:0000256" key="11">
    <source>
        <dbReference type="ARBA" id="ARBA00023002"/>
    </source>
</evidence>
<feature type="disulfide bond" evidence="20">
    <location>
        <begin position="201"/>
        <end position="233"/>
    </location>
</feature>
<gene>
    <name evidence="23" type="ORF">M569_00850</name>
</gene>
<feature type="active site" description="Proton acceptor" evidence="16">
    <location>
        <position position="68"/>
    </location>
</feature>
<comment type="function">
    <text evidence="2">Removal of H(2)O(2), oxidation of toxic reductants, biosynthesis and degradation of lignin, suberization, auxin catabolism, response to environmental stresses such as wounding, pathogen attack and oxidative stress. These functions might be dependent on each isozyme/isoform in each plant tissue.</text>
</comment>
<dbReference type="InterPro" id="IPR019794">
    <property type="entry name" value="Peroxidases_AS"/>
</dbReference>
<dbReference type="GO" id="GO:0042744">
    <property type="term" value="P:hydrogen peroxide catabolic process"/>
    <property type="evidence" value="ECO:0007669"/>
    <property type="project" value="UniProtKB-KW"/>
</dbReference>
<accession>S8D937</accession>
<comment type="cofactor">
    <cofactor evidence="18 21">
        <name>heme b</name>
        <dbReference type="ChEBI" id="CHEBI:60344"/>
    </cofactor>
    <text evidence="18 21">Binds 1 heme b (iron(II)-protoporphyrin IX) group per subunit.</text>
</comment>
<keyword evidence="8 18" id="KW-0479">Metal-binding</keyword>
<evidence type="ECO:0000259" key="22">
    <source>
        <dbReference type="PROSITE" id="PS50873"/>
    </source>
</evidence>
<dbReference type="PRINTS" id="PR00458">
    <property type="entry name" value="PEROXIDASE"/>
</dbReference>
<evidence type="ECO:0000256" key="14">
    <source>
        <dbReference type="ARBA" id="ARBA00023180"/>
    </source>
</evidence>
<reference evidence="23 24" key="1">
    <citation type="journal article" date="2013" name="BMC Genomics">
        <title>The miniature genome of a carnivorous plant Genlisea aurea contains a low number of genes and short non-coding sequences.</title>
        <authorList>
            <person name="Leushkin E.V."/>
            <person name="Sutormin R.A."/>
            <person name="Nabieva E.R."/>
            <person name="Penin A.A."/>
            <person name="Kondrashov A.S."/>
            <person name="Logacheva M.D."/>
        </authorList>
    </citation>
    <scope>NUCLEOTIDE SEQUENCE [LARGE SCALE GENOMIC DNA]</scope>
</reference>
<feature type="site" description="Transition state stabilizer" evidence="19">
    <location>
        <position position="64"/>
    </location>
</feature>
<feature type="binding site" evidence="18">
    <location>
        <position position="195"/>
    </location>
    <ligand>
        <name>Ca(2+)</name>
        <dbReference type="ChEBI" id="CHEBI:29108"/>
        <label>2</label>
    </ligand>
</feature>
<feature type="binding site" evidence="18">
    <location>
        <position position="76"/>
    </location>
    <ligand>
        <name>Ca(2+)</name>
        <dbReference type="ChEBI" id="CHEBI:29108"/>
        <label>1</label>
    </ligand>
</feature>
<dbReference type="PROSITE" id="PS50873">
    <property type="entry name" value="PEROXIDASE_4"/>
    <property type="match status" value="1"/>
</dbReference>
<feature type="disulfide bond" evidence="20">
    <location>
        <begin position="122"/>
        <end position="323"/>
    </location>
</feature>
<evidence type="ECO:0000256" key="18">
    <source>
        <dbReference type="PIRSR" id="PIRSR600823-3"/>
    </source>
</evidence>
<keyword evidence="12 18" id="KW-0408">Iron</keyword>
<keyword evidence="24" id="KW-1185">Reference proteome</keyword>
<keyword evidence="13 20" id="KW-1015">Disulfide bond</keyword>
<dbReference type="GO" id="GO:0020037">
    <property type="term" value="F:heme binding"/>
    <property type="evidence" value="ECO:0007669"/>
    <property type="project" value="UniProtKB-UniRule"/>
</dbReference>
<keyword evidence="9 21" id="KW-0732">Signal</keyword>
<evidence type="ECO:0000256" key="20">
    <source>
        <dbReference type="PIRSR" id="PIRSR600823-5"/>
    </source>
</evidence>
<evidence type="ECO:0000256" key="21">
    <source>
        <dbReference type="RuleBase" id="RU362060"/>
    </source>
</evidence>
<feature type="binding site" evidence="18">
    <location>
        <position position="72"/>
    </location>
    <ligand>
        <name>Ca(2+)</name>
        <dbReference type="ChEBI" id="CHEBI:29108"/>
        <label>1</label>
    </ligand>
</feature>
<dbReference type="Pfam" id="PF00141">
    <property type="entry name" value="peroxidase"/>
    <property type="match status" value="1"/>
</dbReference>
<dbReference type="Gene3D" id="1.10.520.10">
    <property type="match status" value="1"/>
</dbReference>
<evidence type="ECO:0000256" key="17">
    <source>
        <dbReference type="PIRSR" id="PIRSR600823-2"/>
    </source>
</evidence>
<dbReference type="GO" id="GO:0140825">
    <property type="term" value="F:lactoperoxidase activity"/>
    <property type="evidence" value="ECO:0007669"/>
    <property type="project" value="UniProtKB-EC"/>
</dbReference>
<dbReference type="CDD" id="cd00693">
    <property type="entry name" value="secretory_peroxidase"/>
    <property type="match status" value="1"/>
</dbReference>
<keyword evidence="5 21" id="KW-0964">Secreted</keyword>
<dbReference type="Gene3D" id="1.10.420.10">
    <property type="entry name" value="Peroxidase, domain 2"/>
    <property type="match status" value="1"/>
</dbReference>
<keyword evidence="10 18" id="KW-0106">Calcium</keyword>
<feature type="binding site" evidence="18">
    <location>
        <position position="78"/>
    </location>
    <ligand>
        <name>Ca(2+)</name>
        <dbReference type="ChEBI" id="CHEBI:29108"/>
        <label>1</label>
    </ligand>
</feature>
<dbReference type="AlphaFoldDB" id="S8D937"/>
<feature type="disulfide bond" evidence="20">
    <location>
        <begin position="37"/>
        <end position="116"/>
    </location>
</feature>
<feature type="binding site" evidence="18">
    <location>
        <position position="69"/>
    </location>
    <ligand>
        <name>Ca(2+)</name>
        <dbReference type="ChEBI" id="CHEBI:29108"/>
        <label>1</label>
    </ligand>
</feature>
<dbReference type="Proteomes" id="UP000015453">
    <property type="component" value="Unassembled WGS sequence"/>
</dbReference>
<dbReference type="PANTHER" id="PTHR31235">
    <property type="entry name" value="PEROXIDASE 25-RELATED"/>
    <property type="match status" value="1"/>
</dbReference>
<keyword evidence="7 21" id="KW-0349">Heme</keyword>
<evidence type="ECO:0000256" key="2">
    <source>
        <dbReference type="ARBA" id="ARBA00002322"/>
    </source>
</evidence>
<evidence type="ECO:0000313" key="23">
    <source>
        <dbReference type="EMBL" id="EPS73906.1"/>
    </source>
</evidence>
<feature type="binding site" description="axial binding residue" evidence="18">
    <location>
        <position position="194"/>
    </location>
    <ligand>
        <name>heme b</name>
        <dbReference type="ChEBI" id="CHEBI:60344"/>
    </ligand>
    <ligandPart>
        <name>Fe</name>
        <dbReference type="ChEBI" id="CHEBI:18248"/>
    </ligandPart>
</feature>
<dbReference type="InterPro" id="IPR000823">
    <property type="entry name" value="Peroxidase_pln"/>
</dbReference>
<proteinExistence type="inferred from homology"/>
<evidence type="ECO:0000256" key="3">
    <source>
        <dbReference type="ARBA" id="ARBA00006873"/>
    </source>
</evidence>
<comment type="similarity">
    <text evidence="21">Belongs to the peroxidase family. Classical plant (class III) peroxidase subfamily.</text>
</comment>
<dbReference type="PROSITE" id="PS00435">
    <property type="entry name" value="PEROXIDASE_1"/>
    <property type="match status" value="1"/>
</dbReference>
<name>S8D937_9LAMI</name>
<dbReference type="GO" id="GO:0006979">
    <property type="term" value="P:response to oxidative stress"/>
    <property type="evidence" value="ECO:0007669"/>
    <property type="project" value="UniProtKB-UniRule"/>
</dbReference>
<evidence type="ECO:0000256" key="4">
    <source>
        <dbReference type="ARBA" id="ARBA00012313"/>
    </source>
</evidence>
<keyword evidence="15 21" id="KW-0376">Hydrogen peroxide</keyword>
<evidence type="ECO:0000256" key="12">
    <source>
        <dbReference type="ARBA" id="ARBA00023004"/>
    </source>
</evidence>
<evidence type="ECO:0000256" key="7">
    <source>
        <dbReference type="ARBA" id="ARBA00022617"/>
    </source>
</evidence>
<feature type="domain" description="Plant heme peroxidase family profile" evidence="22">
    <location>
        <begin position="27"/>
        <end position="327"/>
    </location>
</feature>
<feature type="binding site" evidence="18">
    <location>
        <position position="245"/>
    </location>
    <ligand>
        <name>Ca(2+)</name>
        <dbReference type="ChEBI" id="CHEBI:29108"/>
        <label>2</label>
    </ligand>
</feature>
<evidence type="ECO:0000256" key="13">
    <source>
        <dbReference type="ARBA" id="ARBA00023157"/>
    </source>
</evidence>
<evidence type="ECO:0000256" key="9">
    <source>
        <dbReference type="ARBA" id="ARBA00022729"/>
    </source>
</evidence>
<dbReference type="GO" id="GO:0046872">
    <property type="term" value="F:metal ion binding"/>
    <property type="evidence" value="ECO:0007669"/>
    <property type="project" value="UniProtKB-UniRule"/>
</dbReference>
<dbReference type="InterPro" id="IPR033905">
    <property type="entry name" value="Secretory_peroxidase"/>
</dbReference>
<feature type="binding site" evidence="18">
    <location>
        <position position="74"/>
    </location>
    <ligand>
        <name>Ca(2+)</name>
        <dbReference type="ChEBI" id="CHEBI:29108"/>
        <label>1</label>
    </ligand>
</feature>
<evidence type="ECO:0000313" key="24">
    <source>
        <dbReference type="Proteomes" id="UP000015453"/>
    </source>
</evidence>
<feature type="disulfide bond" evidence="20">
    <location>
        <begin position="70"/>
        <end position="75"/>
    </location>
</feature>
<dbReference type="GO" id="GO:0005576">
    <property type="term" value="C:extracellular region"/>
    <property type="evidence" value="ECO:0007669"/>
    <property type="project" value="UniProtKB-SubCell"/>
</dbReference>
<feature type="binding site" evidence="18">
    <location>
        <position position="248"/>
    </location>
    <ligand>
        <name>Ca(2+)</name>
        <dbReference type="ChEBI" id="CHEBI:29108"/>
        <label>2</label>
    </ligand>
</feature>
<comment type="similarity">
    <text evidence="3">Belongs to the peroxidase family. Ascorbate peroxidase subfamily.</text>
</comment>
<feature type="binding site" evidence="18">
    <location>
        <position position="253"/>
    </location>
    <ligand>
        <name>Ca(2+)</name>
        <dbReference type="ChEBI" id="CHEBI:29108"/>
        <label>2</label>
    </ligand>
</feature>
<dbReference type="PRINTS" id="PR00461">
    <property type="entry name" value="PLPEROXIDASE"/>
</dbReference>
<feature type="chain" id="PRO_5005146737" description="Peroxidase" evidence="21">
    <location>
        <begin position="24"/>
        <end position="328"/>
    </location>
</feature>
<dbReference type="SUPFAM" id="SSF48113">
    <property type="entry name" value="Heme-dependent peroxidases"/>
    <property type="match status" value="1"/>
</dbReference>
<dbReference type="InterPro" id="IPR019793">
    <property type="entry name" value="Peroxidases_heam-ligand_BS"/>
</dbReference>
<keyword evidence="14" id="KW-0325">Glycoprotein</keyword>